<reference evidence="1 2" key="1">
    <citation type="submission" date="2019-11" db="EMBL/GenBank/DDBJ databases">
        <title>Novel Deefgea species.</title>
        <authorList>
            <person name="Han J.-H."/>
        </authorList>
    </citation>
    <scope>NUCLEOTIDE SEQUENCE [LARGE SCALE GENOMIC DNA]</scope>
    <source>
        <strain evidence="1 2">LMG 24817</strain>
    </source>
</reference>
<comment type="caution">
    <text evidence="1">The sequence shown here is derived from an EMBL/GenBank/DDBJ whole genome shotgun (WGS) entry which is preliminary data.</text>
</comment>
<evidence type="ECO:0000313" key="1">
    <source>
        <dbReference type="EMBL" id="MBM5572320.1"/>
    </source>
</evidence>
<proteinExistence type="predicted"/>
<keyword evidence="2" id="KW-1185">Reference proteome</keyword>
<dbReference type="Proteomes" id="UP001195660">
    <property type="component" value="Unassembled WGS sequence"/>
</dbReference>
<evidence type="ECO:0000313" key="2">
    <source>
        <dbReference type="Proteomes" id="UP001195660"/>
    </source>
</evidence>
<organism evidence="1 2">
    <name type="scientific">Deefgea chitinilytica</name>
    <dbReference type="NCBI Taxonomy" id="570276"/>
    <lineage>
        <taxon>Bacteria</taxon>
        <taxon>Pseudomonadati</taxon>
        <taxon>Pseudomonadota</taxon>
        <taxon>Betaproteobacteria</taxon>
        <taxon>Neisseriales</taxon>
        <taxon>Chitinibacteraceae</taxon>
        <taxon>Deefgea</taxon>
    </lineage>
</organism>
<name>A0ABS2CF96_9NEIS</name>
<dbReference type="EMBL" id="WOFE01000006">
    <property type="protein sequence ID" value="MBM5572320.1"/>
    <property type="molecule type" value="Genomic_DNA"/>
</dbReference>
<accession>A0ABS2CF96</accession>
<dbReference type="RefSeq" id="WP_203571648.1">
    <property type="nucleotide sequence ID" value="NZ_WOFE01000006.1"/>
</dbReference>
<protein>
    <recommendedName>
        <fullName evidence="3">Secreted protein</fullName>
    </recommendedName>
</protein>
<evidence type="ECO:0008006" key="3">
    <source>
        <dbReference type="Google" id="ProtNLM"/>
    </source>
</evidence>
<sequence length="205" mass="22017">MIKNISLLKIILISFSILTLLFSGNSAVARSAIATIEGEANNAFASSYNYATQKEADINSIKTCKEDAIKNGIGHLANKCKITLRGKVPGFGAVTCGDGGCAYNTGYATSQDAIDAAYTNCNKSYKNCKSRDISYWEDSTGFASKSAPIANNNSCVPRSNQRSCRSSCSNGDCLVTYSNGCKIRVQVDQTFDPLTNQWSYNSPSC</sequence>
<gene>
    <name evidence="1" type="ORF">GM173_12145</name>
</gene>